<sequence>MFPNSSTKNEVENLETISVVSNSQNLDPSTNLKRNLKDKHISLIALAGIIGPGILVGAGLALRNGGPASLIIGFGFVGLVAFSMMQSLGELSTLYPTGGAFSTYGNKFVDPAFGGTVGWNYVIIWIAVLANEYNTVAAILQFWGPEVPLYGYILIFWFAFLAFQFLGVKAFGEAEYWLALFKIVALIAFYIFSIIYVSGGVKGRPKFGFQYWNDPGAFSNGFKGVANVFVFSSTFYAGTESIAVAASETRNPSKAIPRAIRQTFWRILFIYMGVAITYGLTVPYNDVSLTKGSKTLKSPITIALVRAGWANAGHLVNAVILVTCISAINSSIYIGSRTIVSLAAEGSAPSFLKRVNKHGVPYAAVILMNLFGLLSLMNISTGAAEAYNYIVNLSGVAVFIVWGAVSYMHFRFRKAWKLQGRSVNELPFKSLWFPWLTWFGLVFNIFLGLIQGWSYFKPFDAGNFVDAYILIPVFIIIFALLKVINKTKWVDLNEVDLDEGRRSDMDYAIED</sequence>
<name>A0ABP0EPC1_9ASCO</name>
<dbReference type="Proteomes" id="UP001497600">
    <property type="component" value="Chromosome H"/>
</dbReference>
<evidence type="ECO:0000256" key="4">
    <source>
        <dbReference type="ARBA" id="ARBA00022692"/>
    </source>
</evidence>
<feature type="transmembrane region" description="Helical" evidence="8">
    <location>
        <begin position="360"/>
        <end position="380"/>
    </location>
</feature>
<keyword evidence="5" id="KW-0029">Amino-acid transport</keyword>
<feature type="transmembrane region" description="Helical" evidence="8">
    <location>
        <begin position="149"/>
        <end position="170"/>
    </location>
</feature>
<keyword evidence="7 8" id="KW-0472">Membrane</keyword>
<feature type="transmembrane region" description="Helical" evidence="8">
    <location>
        <begin position="304"/>
        <end position="328"/>
    </location>
</feature>
<feature type="transmembrane region" description="Helical" evidence="8">
    <location>
        <begin position="176"/>
        <end position="197"/>
    </location>
</feature>
<organism evidence="10 11">
    <name type="scientific">[Candida] anglica</name>
    <dbReference type="NCBI Taxonomy" id="148631"/>
    <lineage>
        <taxon>Eukaryota</taxon>
        <taxon>Fungi</taxon>
        <taxon>Dikarya</taxon>
        <taxon>Ascomycota</taxon>
        <taxon>Saccharomycotina</taxon>
        <taxon>Pichiomycetes</taxon>
        <taxon>Debaryomycetaceae</taxon>
        <taxon>Kurtzmaniella</taxon>
    </lineage>
</organism>
<feature type="transmembrane region" description="Helical" evidence="8">
    <location>
        <begin position="431"/>
        <end position="455"/>
    </location>
</feature>
<feature type="transmembrane region" description="Helical" evidence="8">
    <location>
        <begin position="386"/>
        <end position="410"/>
    </location>
</feature>
<keyword evidence="6 8" id="KW-1133">Transmembrane helix</keyword>
<dbReference type="InterPro" id="IPR004840">
    <property type="entry name" value="Amino_acid_permease_CS"/>
</dbReference>
<evidence type="ECO:0000259" key="9">
    <source>
        <dbReference type="Pfam" id="PF00324"/>
    </source>
</evidence>
<evidence type="ECO:0000256" key="6">
    <source>
        <dbReference type="ARBA" id="ARBA00022989"/>
    </source>
</evidence>
<dbReference type="EMBL" id="OZ004260">
    <property type="protein sequence ID" value="CAK7921555.1"/>
    <property type="molecule type" value="Genomic_DNA"/>
</dbReference>
<dbReference type="InterPro" id="IPR004841">
    <property type="entry name" value="AA-permease/SLC12A_dom"/>
</dbReference>
<dbReference type="PANTHER" id="PTHR43341">
    <property type="entry name" value="AMINO ACID PERMEASE"/>
    <property type="match status" value="1"/>
</dbReference>
<evidence type="ECO:0000256" key="1">
    <source>
        <dbReference type="ARBA" id="ARBA00004141"/>
    </source>
</evidence>
<accession>A0ABP0EPC1</accession>
<feature type="transmembrane region" description="Helical" evidence="8">
    <location>
        <begin position="467"/>
        <end position="484"/>
    </location>
</feature>
<evidence type="ECO:0000256" key="3">
    <source>
        <dbReference type="ARBA" id="ARBA00022448"/>
    </source>
</evidence>
<evidence type="ECO:0000256" key="8">
    <source>
        <dbReference type="SAM" id="Phobius"/>
    </source>
</evidence>
<evidence type="ECO:0000256" key="2">
    <source>
        <dbReference type="ARBA" id="ARBA00006983"/>
    </source>
</evidence>
<proteinExistence type="inferred from homology"/>
<comment type="similarity">
    <text evidence="2">Belongs to the amino acid-polyamine-organocation (APC) superfamily. YAT (TC 2.A.3.10) family.</text>
</comment>
<evidence type="ECO:0000313" key="10">
    <source>
        <dbReference type="EMBL" id="CAK7921555.1"/>
    </source>
</evidence>
<dbReference type="Gene3D" id="1.20.1740.10">
    <property type="entry name" value="Amino acid/polyamine transporter I"/>
    <property type="match status" value="1"/>
</dbReference>
<gene>
    <name evidence="10" type="primary">AGP3</name>
    <name evidence="10" type="ORF">CAAN4_H15654</name>
</gene>
<dbReference type="PIRSF" id="PIRSF006060">
    <property type="entry name" value="AA_transporter"/>
    <property type="match status" value="1"/>
</dbReference>
<dbReference type="Pfam" id="PF00324">
    <property type="entry name" value="AA_permease"/>
    <property type="match status" value="1"/>
</dbReference>
<dbReference type="PROSITE" id="PS00218">
    <property type="entry name" value="AMINO_ACID_PERMEASE_1"/>
    <property type="match status" value="1"/>
</dbReference>
<evidence type="ECO:0000256" key="5">
    <source>
        <dbReference type="ARBA" id="ARBA00022970"/>
    </source>
</evidence>
<keyword evidence="11" id="KW-1185">Reference proteome</keyword>
<reference evidence="10 11" key="1">
    <citation type="submission" date="2024-01" db="EMBL/GenBank/DDBJ databases">
        <authorList>
            <consortium name="Genoscope - CEA"/>
            <person name="William W."/>
        </authorList>
    </citation>
    <scope>NUCLEOTIDE SEQUENCE [LARGE SCALE GENOMIC DNA]</scope>
    <source>
        <strain evidence="10 11">29B2s-10</strain>
    </source>
</reference>
<feature type="transmembrane region" description="Helical" evidence="8">
    <location>
        <begin position="41"/>
        <end position="62"/>
    </location>
</feature>
<evidence type="ECO:0000313" key="11">
    <source>
        <dbReference type="Proteomes" id="UP001497600"/>
    </source>
</evidence>
<protein>
    <submittedName>
        <fullName evidence="10">General amino acid permease Agp3p</fullName>
    </submittedName>
</protein>
<keyword evidence="4 8" id="KW-0812">Transmembrane</keyword>
<keyword evidence="3" id="KW-0813">Transport</keyword>
<dbReference type="InterPro" id="IPR050524">
    <property type="entry name" value="APC_YAT"/>
</dbReference>
<dbReference type="PANTHER" id="PTHR43341:SF26">
    <property type="entry name" value="GENERAL AMINO ACID PERMEASE AGP3"/>
    <property type="match status" value="1"/>
</dbReference>
<feature type="transmembrane region" description="Helical" evidence="8">
    <location>
        <begin position="264"/>
        <end position="284"/>
    </location>
</feature>
<feature type="domain" description="Amino acid permease/ SLC12A" evidence="9">
    <location>
        <begin position="40"/>
        <end position="489"/>
    </location>
</feature>
<feature type="transmembrane region" description="Helical" evidence="8">
    <location>
        <begin position="69"/>
        <end position="88"/>
    </location>
</feature>
<evidence type="ECO:0000256" key="7">
    <source>
        <dbReference type="ARBA" id="ARBA00023136"/>
    </source>
</evidence>
<feature type="transmembrane region" description="Helical" evidence="8">
    <location>
        <begin position="108"/>
        <end position="128"/>
    </location>
</feature>
<comment type="subcellular location">
    <subcellularLocation>
        <location evidence="1">Membrane</location>
        <topology evidence="1">Multi-pass membrane protein</topology>
    </subcellularLocation>
</comment>